<gene>
    <name evidence="10" type="ORF">ENR64_26000</name>
</gene>
<evidence type="ECO:0000256" key="2">
    <source>
        <dbReference type="ARBA" id="ARBA00004236"/>
    </source>
</evidence>
<dbReference type="Gene3D" id="1.10.10.1320">
    <property type="entry name" value="Anti-sigma factor, zinc-finger domain"/>
    <property type="match status" value="1"/>
</dbReference>
<protein>
    <recommendedName>
        <fullName evidence="8">Regulator of SigK</fullName>
    </recommendedName>
    <alternativeName>
        <fullName evidence="7">Sigma-K anti-sigma factor RskA</fullName>
    </alternativeName>
</protein>
<proteinExistence type="predicted"/>
<dbReference type="GO" id="GO:0006417">
    <property type="term" value="P:regulation of translation"/>
    <property type="evidence" value="ECO:0007669"/>
    <property type="project" value="TreeGrafter"/>
</dbReference>
<reference evidence="10" key="1">
    <citation type="journal article" date="2020" name="mSystems">
        <title>Genome- and Community-Level Interaction Insights into Carbon Utilization and Element Cycling Functions of Hydrothermarchaeota in Hydrothermal Sediment.</title>
        <authorList>
            <person name="Zhou Z."/>
            <person name="Liu Y."/>
            <person name="Xu W."/>
            <person name="Pan J."/>
            <person name="Luo Z.H."/>
            <person name="Li M."/>
        </authorList>
    </citation>
    <scope>NUCLEOTIDE SEQUENCE [LARGE SCALE GENOMIC DNA]</scope>
    <source>
        <strain evidence="10">SpSt-418</strain>
    </source>
</reference>
<dbReference type="Pfam" id="PF10099">
    <property type="entry name" value="RskA_C"/>
    <property type="match status" value="1"/>
</dbReference>
<keyword evidence="3" id="KW-1003">Cell membrane</keyword>
<evidence type="ECO:0000256" key="5">
    <source>
        <dbReference type="ARBA" id="ARBA00022989"/>
    </source>
</evidence>
<accession>A0A7C3PTY2</accession>
<dbReference type="InterPro" id="IPR018764">
    <property type="entry name" value="RskA_C"/>
</dbReference>
<name>A0A7C3PTY2_9CYAN</name>
<evidence type="ECO:0000256" key="4">
    <source>
        <dbReference type="ARBA" id="ARBA00022692"/>
    </source>
</evidence>
<evidence type="ECO:0000313" key="10">
    <source>
        <dbReference type="EMBL" id="HFN01142.1"/>
    </source>
</evidence>
<evidence type="ECO:0000259" key="9">
    <source>
        <dbReference type="Pfam" id="PF10099"/>
    </source>
</evidence>
<organism evidence="10">
    <name type="scientific">Oscillatoriales cyanobacterium SpSt-418</name>
    <dbReference type="NCBI Taxonomy" id="2282169"/>
    <lineage>
        <taxon>Bacteria</taxon>
        <taxon>Bacillati</taxon>
        <taxon>Cyanobacteriota</taxon>
        <taxon>Cyanophyceae</taxon>
        <taxon>Oscillatoriophycideae</taxon>
        <taxon>Oscillatoriales</taxon>
    </lineage>
</organism>
<dbReference type="GO" id="GO:0005886">
    <property type="term" value="C:plasma membrane"/>
    <property type="evidence" value="ECO:0007669"/>
    <property type="project" value="UniProtKB-SubCell"/>
</dbReference>
<evidence type="ECO:0000256" key="8">
    <source>
        <dbReference type="ARBA" id="ARBA00030803"/>
    </source>
</evidence>
<dbReference type="InterPro" id="IPR051474">
    <property type="entry name" value="Anti-sigma-K/W_factor"/>
</dbReference>
<dbReference type="InterPro" id="IPR041916">
    <property type="entry name" value="Anti_sigma_zinc_sf"/>
</dbReference>
<keyword evidence="4" id="KW-0812">Transmembrane</keyword>
<dbReference type="GO" id="GO:0016989">
    <property type="term" value="F:sigma factor antagonist activity"/>
    <property type="evidence" value="ECO:0007669"/>
    <property type="project" value="TreeGrafter"/>
</dbReference>
<evidence type="ECO:0000256" key="1">
    <source>
        <dbReference type="ARBA" id="ARBA00004167"/>
    </source>
</evidence>
<sequence>MARSMPSEEIQLLIAGYVLGELEPQEAEEFERLLQADPAIATEVAEMQAALESTYGAEPVQPPVHLRAQILDTHAASQTQPANQVIPLRDRKLNWNRLLGAVAAVFLVGLGINNYQLWRRLQTVETQPQAATPLRYTLNGTKLAQTASASLTVNPTNLEAELAAQNLPPLPAGKVYALWTVVQKNAPLTVDSKGAVLTQTFTVDAAGQANRKFTVPPFYRDQDVVSKVAITVEDASAPQAHVGSPLLITNAQS</sequence>
<evidence type="ECO:0000256" key="3">
    <source>
        <dbReference type="ARBA" id="ARBA00022475"/>
    </source>
</evidence>
<dbReference type="PANTHER" id="PTHR37461:SF1">
    <property type="entry name" value="ANTI-SIGMA-K FACTOR RSKA"/>
    <property type="match status" value="1"/>
</dbReference>
<comment type="subcellular location">
    <subcellularLocation>
        <location evidence="2">Cell membrane</location>
    </subcellularLocation>
    <subcellularLocation>
        <location evidence="1">Membrane</location>
        <topology evidence="1">Single-pass membrane protein</topology>
    </subcellularLocation>
</comment>
<dbReference type="EMBL" id="DSRU01000376">
    <property type="protein sequence ID" value="HFN01142.1"/>
    <property type="molecule type" value="Genomic_DNA"/>
</dbReference>
<keyword evidence="6" id="KW-0472">Membrane</keyword>
<evidence type="ECO:0000256" key="7">
    <source>
        <dbReference type="ARBA" id="ARBA00029829"/>
    </source>
</evidence>
<evidence type="ECO:0000256" key="6">
    <source>
        <dbReference type="ARBA" id="ARBA00023136"/>
    </source>
</evidence>
<feature type="domain" description="Anti-sigma K factor RskA C-terminal" evidence="9">
    <location>
        <begin position="98"/>
        <end position="235"/>
    </location>
</feature>
<dbReference type="PANTHER" id="PTHR37461">
    <property type="entry name" value="ANTI-SIGMA-K FACTOR RSKA"/>
    <property type="match status" value="1"/>
</dbReference>
<keyword evidence="5" id="KW-1133">Transmembrane helix</keyword>
<comment type="caution">
    <text evidence="10">The sequence shown here is derived from an EMBL/GenBank/DDBJ whole genome shotgun (WGS) entry which is preliminary data.</text>
</comment>
<dbReference type="AlphaFoldDB" id="A0A7C3PTY2"/>